<dbReference type="EMBL" id="CAMAPF010001016">
    <property type="protein sequence ID" value="CAH9139460.1"/>
    <property type="molecule type" value="Genomic_DNA"/>
</dbReference>
<feature type="region of interest" description="Disordered" evidence="1">
    <location>
        <begin position="78"/>
        <end position="129"/>
    </location>
</feature>
<dbReference type="InterPro" id="IPR036348">
    <property type="entry name" value="WIBG_N_sf"/>
</dbReference>
<name>A0AAV0CEP5_9ASTE</name>
<dbReference type="SMART" id="SM01273">
    <property type="entry name" value="Mago-bind"/>
    <property type="match status" value="1"/>
</dbReference>
<dbReference type="GO" id="GO:0003723">
    <property type="term" value="F:RNA binding"/>
    <property type="evidence" value="ECO:0007669"/>
    <property type="project" value="TreeGrafter"/>
</dbReference>
<dbReference type="Proteomes" id="UP001152523">
    <property type="component" value="Unassembled WGS sequence"/>
</dbReference>
<evidence type="ECO:0000256" key="1">
    <source>
        <dbReference type="SAM" id="MobiDB-lite"/>
    </source>
</evidence>
<dbReference type="InterPro" id="IPR015362">
    <property type="entry name" value="WIBG_mago-bd"/>
</dbReference>
<evidence type="ECO:0000313" key="3">
    <source>
        <dbReference type="EMBL" id="CAH9074649.1"/>
    </source>
</evidence>
<proteinExistence type="predicted"/>
<accession>A0AAV0CEP5</accession>
<dbReference type="Pfam" id="PF09282">
    <property type="entry name" value="Mago-bind"/>
    <property type="match status" value="1"/>
</dbReference>
<dbReference type="InterPro" id="IPR039333">
    <property type="entry name" value="PYM1"/>
</dbReference>
<dbReference type="GO" id="GO:1903259">
    <property type="term" value="P:exon-exon junction complex disassembly"/>
    <property type="evidence" value="ECO:0007669"/>
    <property type="project" value="InterPro"/>
</dbReference>
<evidence type="ECO:0000313" key="4">
    <source>
        <dbReference type="EMBL" id="CAH9139460.1"/>
    </source>
</evidence>
<keyword evidence="5" id="KW-1185">Reference proteome</keyword>
<evidence type="ECO:0000313" key="5">
    <source>
        <dbReference type="Proteomes" id="UP001152523"/>
    </source>
</evidence>
<organism evidence="3 5">
    <name type="scientific">Cuscuta epithymum</name>
    <dbReference type="NCBI Taxonomy" id="186058"/>
    <lineage>
        <taxon>Eukaryota</taxon>
        <taxon>Viridiplantae</taxon>
        <taxon>Streptophyta</taxon>
        <taxon>Embryophyta</taxon>
        <taxon>Tracheophyta</taxon>
        <taxon>Spermatophyta</taxon>
        <taxon>Magnoliopsida</taxon>
        <taxon>eudicotyledons</taxon>
        <taxon>Gunneridae</taxon>
        <taxon>Pentapetalae</taxon>
        <taxon>asterids</taxon>
        <taxon>lamiids</taxon>
        <taxon>Solanales</taxon>
        <taxon>Convolvulaceae</taxon>
        <taxon>Cuscuteae</taxon>
        <taxon>Cuscuta</taxon>
        <taxon>Cuscuta subgen. Cuscuta</taxon>
    </lineage>
</organism>
<sequence>MASSTANRGSEEEAKRLAAELSETLKEGERIIAPTRRPDGTLRKPIRIRAGYRPQEEVAIYQSKGALWKKEMAALRETPPGYDPVMDAPKAKSKAAKRNERKKEKRLQAALEKEDDIEDNDGVSSASLNHNHLSDQVEFVAARMNELAVSSNLVDPPSNSNESLTGDHLQDIDKKIRALKKKIRLTEAQQQKNDKKDMKPEQLEKMAKLEGWHAELKILEDKRAEFAPLGA</sequence>
<dbReference type="GO" id="GO:0005737">
    <property type="term" value="C:cytoplasm"/>
    <property type="evidence" value="ECO:0007669"/>
    <property type="project" value="TreeGrafter"/>
</dbReference>
<feature type="domain" description="WIBG Mago-binding" evidence="2">
    <location>
        <begin position="28"/>
        <end position="54"/>
    </location>
</feature>
<dbReference type="GO" id="GO:0035145">
    <property type="term" value="C:exon-exon junction complex"/>
    <property type="evidence" value="ECO:0007669"/>
    <property type="project" value="TreeGrafter"/>
</dbReference>
<dbReference type="PANTHER" id="PTHR22959:SF0">
    <property type="entry name" value="PARTNER OF Y14 AND MAGO"/>
    <property type="match status" value="1"/>
</dbReference>
<dbReference type="EMBL" id="CAMAPF010000027">
    <property type="protein sequence ID" value="CAH9074649.1"/>
    <property type="molecule type" value="Genomic_DNA"/>
</dbReference>
<protein>
    <recommendedName>
        <fullName evidence="2">WIBG Mago-binding domain-containing protein</fullName>
    </recommendedName>
</protein>
<dbReference type="AlphaFoldDB" id="A0AAV0CEP5"/>
<comment type="caution">
    <text evidence="3">The sequence shown here is derived from an EMBL/GenBank/DDBJ whole genome shotgun (WGS) entry which is preliminary data.</text>
</comment>
<dbReference type="PANTHER" id="PTHR22959">
    <property type="entry name" value="PYM PROTEIN"/>
    <property type="match status" value="1"/>
</dbReference>
<dbReference type="SUPFAM" id="SSF101931">
    <property type="entry name" value="Pym (Within the bgcn gene intron protein, WIBG), N-terminal domain"/>
    <property type="match status" value="1"/>
</dbReference>
<gene>
    <name evidence="4" type="ORF">CEPIT_LOCUS37599</name>
    <name evidence="3" type="ORF">CEPIT_LOCUS5106</name>
</gene>
<reference evidence="3" key="1">
    <citation type="submission" date="2022-07" db="EMBL/GenBank/DDBJ databases">
        <authorList>
            <person name="Macas J."/>
            <person name="Novak P."/>
            <person name="Neumann P."/>
        </authorList>
    </citation>
    <scope>NUCLEOTIDE SEQUENCE</scope>
</reference>
<evidence type="ECO:0000259" key="2">
    <source>
        <dbReference type="SMART" id="SM01273"/>
    </source>
</evidence>